<dbReference type="RefSeq" id="WP_215822807.1">
    <property type="nucleotide sequence ID" value="NZ_JAGSOY010000329.1"/>
</dbReference>
<protein>
    <submittedName>
        <fullName evidence="1">Major capsid protein</fullName>
    </submittedName>
</protein>
<gene>
    <name evidence="1" type="ORF">KCG35_25960</name>
</gene>
<accession>A0ABS5ZK93</accession>
<reference evidence="1 2" key="1">
    <citation type="submission" date="2021-04" db="EMBL/GenBank/DDBJ databases">
        <authorList>
            <person name="Pira H."/>
            <person name="Risdian C."/>
            <person name="Wink J."/>
        </authorList>
    </citation>
    <scope>NUCLEOTIDE SEQUENCE [LARGE SCALE GENOMIC DNA]</scope>
    <source>
        <strain evidence="1 2">WH53</strain>
    </source>
</reference>
<dbReference type="Gene3D" id="3.90.1690.10">
    <property type="entry name" value="phage-related protein like domain"/>
    <property type="match status" value="1"/>
</dbReference>
<dbReference type="Proteomes" id="UP000690515">
    <property type="component" value="Unassembled WGS sequence"/>
</dbReference>
<name>A0ABS5ZK93_9GAMM</name>
<organism evidence="1 2">
    <name type="scientific">Zooshikella harenae</name>
    <dbReference type="NCBI Taxonomy" id="2827238"/>
    <lineage>
        <taxon>Bacteria</taxon>
        <taxon>Pseudomonadati</taxon>
        <taxon>Pseudomonadota</taxon>
        <taxon>Gammaproteobacteria</taxon>
        <taxon>Oceanospirillales</taxon>
        <taxon>Zooshikellaceae</taxon>
        <taxon>Zooshikella</taxon>
    </lineage>
</organism>
<dbReference type="EMBL" id="JAGSOY010000329">
    <property type="protein sequence ID" value="MBU2714501.1"/>
    <property type="molecule type" value="Genomic_DNA"/>
</dbReference>
<sequence>VQSLLYGKVTISGENYPKCEVNYGRNGALTIKAKKPWTAVDAPIVDDIEEVSVAMASAPGGSQAKDIYFGPAVWKCMRKNKQLLDQLDTQVAGTNATIDRGPQTTADDVVFVGSLGGGRLKLHCDSRQYQDDAGQMQPFLPEGVVMPVGDVEGVQCFGAIMDVKVLRPMRTFPKSWVQEDPSVEYVMTQSAPLVVPARPNGSALLIDVLK</sequence>
<dbReference type="Gene3D" id="3.15.30.10">
    <property type="entry name" value="putative capsid protein of prophage domain like"/>
    <property type="match status" value="1"/>
</dbReference>
<dbReference type="InterPro" id="IPR005564">
    <property type="entry name" value="Major_capsid_GpE"/>
</dbReference>
<evidence type="ECO:0000313" key="1">
    <source>
        <dbReference type="EMBL" id="MBU2714501.1"/>
    </source>
</evidence>
<comment type="caution">
    <text evidence="1">The sequence shown here is derived from an EMBL/GenBank/DDBJ whole genome shotgun (WGS) entry which is preliminary data.</text>
</comment>
<keyword evidence="2" id="KW-1185">Reference proteome</keyword>
<proteinExistence type="predicted"/>
<dbReference type="Pfam" id="PF03864">
    <property type="entry name" value="Phage_cap_E"/>
    <property type="match status" value="1"/>
</dbReference>
<evidence type="ECO:0000313" key="2">
    <source>
        <dbReference type="Proteomes" id="UP000690515"/>
    </source>
</evidence>
<dbReference type="InterPro" id="IPR053738">
    <property type="entry name" value="Lambda_capsid_assembly"/>
</dbReference>
<feature type="non-terminal residue" evidence="1">
    <location>
        <position position="1"/>
    </location>
</feature>